<accession>A0A0M4U4Z1</accession>
<dbReference type="SUPFAM" id="SSF51126">
    <property type="entry name" value="Pectin lyase-like"/>
    <property type="match status" value="1"/>
</dbReference>
<evidence type="ECO:0000256" key="3">
    <source>
        <dbReference type="SAM" id="Phobius"/>
    </source>
</evidence>
<dbReference type="NCBIfam" id="TIGR04393">
    <property type="entry name" value="rpt_T5SS_PEPC"/>
    <property type="match status" value="6"/>
</dbReference>
<feature type="transmembrane region" description="Helical" evidence="3">
    <location>
        <begin position="42"/>
        <end position="68"/>
    </location>
</feature>
<keyword evidence="3" id="KW-0812">Transmembrane</keyword>
<dbReference type="KEGG" id="pur:AOC03_07225"/>
<dbReference type="InterPro" id="IPR030895">
    <property type="entry name" value="T5SS_PEPC_rpt"/>
</dbReference>
<dbReference type="InterPro" id="IPR011050">
    <property type="entry name" value="Pectin_lyase_fold/virulence"/>
</dbReference>
<evidence type="ECO:0000313" key="5">
    <source>
        <dbReference type="EMBL" id="ALF59856.1"/>
    </source>
</evidence>
<dbReference type="Pfam" id="PF13018">
    <property type="entry name" value="ESPR"/>
    <property type="match status" value="1"/>
</dbReference>
<keyword evidence="3" id="KW-0472">Membrane</keyword>
<dbReference type="STRING" id="45610.AOC03_07225"/>
<dbReference type="NCBIfam" id="TIGR01414">
    <property type="entry name" value="autotrans_barl"/>
    <property type="match status" value="1"/>
</dbReference>
<feature type="domain" description="Autotransporter" evidence="4">
    <location>
        <begin position="838"/>
        <end position="1116"/>
    </location>
</feature>
<dbReference type="SMART" id="SM00869">
    <property type="entry name" value="Autotransporter"/>
    <property type="match status" value="1"/>
</dbReference>
<dbReference type="RefSeq" id="WP_062534628.1">
    <property type="nucleotide sequence ID" value="NZ_CP012678.1"/>
</dbReference>
<proteinExistence type="predicted"/>
<keyword evidence="2" id="KW-0843">Virulence</keyword>
<dbReference type="Gene3D" id="2.40.128.130">
    <property type="entry name" value="Autotransporter beta-domain"/>
    <property type="match status" value="1"/>
</dbReference>
<name>A0A0M4U4Z1_9GAMM</name>
<reference evidence="5 6" key="1">
    <citation type="submission" date="2015-09" db="EMBL/GenBank/DDBJ databases">
        <title>Complete genome of Psychrobacter urativorans R10.10B.</title>
        <authorList>
            <person name="See-Too W.S."/>
            <person name="Chan K.G."/>
        </authorList>
    </citation>
    <scope>NUCLEOTIDE SEQUENCE [LARGE SCALE GENOMIC DNA]</scope>
    <source>
        <strain evidence="5 6">R10.10B</strain>
    </source>
</reference>
<dbReference type="Pfam" id="PF03797">
    <property type="entry name" value="Autotransporter"/>
    <property type="match status" value="1"/>
</dbReference>
<dbReference type="InterPro" id="IPR024973">
    <property type="entry name" value="ESPR"/>
</dbReference>
<dbReference type="PROSITE" id="PS51208">
    <property type="entry name" value="AUTOTRANSPORTER"/>
    <property type="match status" value="1"/>
</dbReference>
<sequence length="1116" mass="115911">MNHIYRIVFNRSLGVYQCVSEIAKTQGKSSGRSATTKRGAGFTLRALSVSMLSIFALGTTTAALATVYNNGLTTNLGVHYTVSAAGDEVKKVNTVVKADNLFISETSLLITNKGKVKIANTATMSKDANLEIKNKGMLTAQKLNVGGGGGINNNIKISTGGQLQASNIYLGESIGGEGNLTVTDIGSLLEAKERLVVGNDGKGSLTIADGGSVSVVDYNDELGGLVDVGSAKGSDGKLIITGAGSNLTTSYYDANYDVYRTYGILTIGNKGKGSATIADGGSAIVGDVHLGSEKGSEGSLTVTGVGSELDNNGIFIIGNEGKGNVTIKNGALARLTYPTLGLAKRGEGSLTVTGAGSQLDAFDDLIIGNKGKGSVTVADGGFIDAYESVYIGDATTGKGNLIVTGTNSKLIIDTFLGIGNEGKGSATIADGGLVQAVSINVGLLTGSEGNLLVTGAGSRLESNGYFTVGQEGKGSATIADGGLVSTRYVDNGQEINIGEYATGEGDLTVNGTNSQVIADNVFVGNEGKGTLNINDNGHVITGSISRGSDSKLSVINFDNGTLELSDAQSANQAADPSAGRPALFDNFTSANTINLASGGGTIDTNEFDISVFNDARITGSGNFTKMGSGKLAMNSATKAWSGDTDINQGTLQLNGDYNMRKGEVLAIGLNTLTDYGQLKVTGSADISQGKLQVNAADAVQVLTGNPVWNNVVSANTLTGKFAAVNDNSLLVSFLTDYSDANSVHLKMVRDATFVDAIKSQTNQTALNLASVLDLSITDRLDNNANALADALIVSTINFDQPKLAAAANELQPLLMGATNRLITDSNYATTEAIIERSLTNPNRGVWAKIIGSDSSHDEEDGIAGYDASSYGAIVGIDSPINDNLNLGVAFSYIDSDVDSNSRALDHEMKTKNWQILGYGNYAASEATQVNFHAGAGSSDVKGQRHITILTDATASSDYSVDTLQAGFGIGHRIGNELRNFTPFAQMNYARAESDGYRETGAGVYNLDVDENTYESLRWTAGVKMSQALTPKLALTGQLAAAIENGDRRSDITASFIGMPNANFTTTGQEIGREIGIVGVGLSYMPTANTKLSAGYRGEWRDNYNDQGASIALQTSF</sequence>
<evidence type="ECO:0000256" key="1">
    <source>
        <dbReference type="ARBA" id="ARBA00022729"/>
    </source>
</evidence>
<keyword evidence="6" id="KW-1185">Reference proteome</keyword>
<dbReference type="AlphaFoldDB" id="A0A0M4U4Z1"/>
<dbReference type="InterPro" id="IPR005546">
    <property type="entry name" value="Autotransporte_beta"/>
</dbReference>
<dbReference type="InterPro" id="IPR036709">
    <property type="entry name" value="Autotransporte_beta_dom_sf"/>
</dbReference>
<dbReference type="GO" id="GO:0019867">
    <property type="term" value="C:outer membrane"/>
    <property type="evidence" value="ECO:0007669"/>
    <property type="project" value="InterPro"/>
</dbReference>
<dbReference type="InterPro" id="IPR013425">
    <property type="entry name" value="Autotrns_rpt"/>
</dbReference>
<dbReference type="Proteomes" id="UP000059847">
    <property type="component" value="Chromosome"/>
</dbReference>
<dbReference type="InterPro" id="IPR006315">
    <property type="entry name" value="OM_autotransptr_brl_dom"/>
</dbReference>
<gene>
    <name evidence="5" type="ORF">AOC03_07225</name>
</gene>
<dbReference type="SUPFAM" id="SSF103515">
    <property type="entry name" value="Autotransporter"/>
    <property type="match status" value="1"/>
</dbReference>
<organism evidence="5 6">
    <name type="scientific">Psychrobacter urativorans</name>
    <dbReference type="NCBI Taxonomy" id="45610"/>
    <lineage>
        <taxon>Bacteria</taxon>
        <taxon>Pseudomonadati</taxon>
        <taxon>Pseudomonadota</taxon>
        <taxon>Gammaproteobacteria</taxon>
        <taxon>Moraxellales</taxon>
        <taxon>Moraxellaceae</taxon>
        <taxon>Psychrobacter</taxon>
    </lineage>
</organism>
<dbReference type="NCBIfam" id="TIGR02601">
    <property type="entry name" value="autotrns_rpt"/>
    <property type="match status" value="1"/>
</dbReference>
<dbReference type="OrthoDB" id="5760545at2"/>
<dbReference type="EMBL" id="CP012678">
    <property type="protein sequence ID" value="ALF59856.1"/>
    <property type="molecule type" value="Genomic_DNA"/>
</dbReference>
<protein>
    <recommendedName>
        <fullName evidence="4">Autotransporter domain-containing protein</fullName>
    </recommendedName>
</protein>
<keyword evidence="3" id="KW-1133">Transmembrane helix</keyword>
<keyword evidence="1" id="KW-0732">Signal</keyword>
<evidence type="ECO:0000259" key="4">
    <source>
        <dbReference type="PROSITE" id="PS51208"/>
    </source>
</evidence>
<evidence type="ECO:0000313" key="6">
    <source>
        <dbReference type="Proteomes" id="UP000059847"/>
    </source>
</evidence>
<evidence type="ECO:0000256" key="2">
    <source>
        <dbReference type="ARBA" id="ARBA00023026"/>
    </source>
</evidence>